<feature type="signal peptide" evidence="4">
    <location>
        <begin position="1"/>
        <end position="24"/>
    </location>
</feature>
<dbReference type="AlphaFoldDB" id="A0A0K1JL15"/>
<dbReference type="GO" id="GO:0005576">
    <property type="term" value="C:extracellular region"/>
    <property type="evidence" value="ECO:0007669"/>
    <property type="project" value="TreeGrafter"/>
</dbReference>
<reference evidence="6 7" key="1">
    <citation type="submission" date="2015-03" db="EMBL/GenBank/DDBJ databases">
        <title>Luteipulveratus halotolerans sp. nov., a novel actinobacterium (Dermacoccaceae) from Sarawak, Malaysia.</title>
        <authorList>
            <person name="Juboi H."/>
            <person name="Basik A."/>
            <person name="Shamsul S.S."/>
            <person name="Arnold P."/>
            <person name="Schmitt E.K."/>
            <person name="Sanglier J.-J."/>
            <person name="Yeo T."/>
        </authorList>
    </citation>
    <scope>NUCLEOTIDE SEQUENCE [LARGE SCALE GENOMIC DNA]</scope>
    <source>
        <strain evidence="6 7">MN07-A0370</strain>
    </source>
</reference>
<evidence type="ECO:0000259" key="5">
    <source>
        <dbReference type="SMART" id="SM00062"/>
    </source>
</evidence>
<gene>
    <name evidence="6" type="ORF">VV02_18820</name>
</gene>
<name>A0A0K1JL15_9MICO</name>
<keyword evidence="3 4" id="KW-0732">Signal</keyword>
<feature type="domain" description="Solute-binding protein family 3/N-terminal" evidence="5">
    <location>
        <begin position="44"/>
        <end position="269"/>
    </location>
</feature>
<dbReference type="Pfam" id="PF00497">
    <property type="entry name" value="SBP_bac_3"/>
    <property type="match status" value="1"/>
</dbReference>
<dbReference type="EMBL" id="CP011112">
    <property type="protein sequence ID" value="AKU17417.1"/>
    <property type="molecule type" value="Genomic_DNA"/>
</dbReference>
<dbReference type="Gene3D" id="3.40.190.10">
    <property type="entry name" value="Periplasmic binding protein-like II"/>
    <property type="match status" value="2"/>
</dbReference>
<evidence type="ECO:0000256" key="3">
    <source>
        <dbReference type="ARBA" id="ARBA00022729"/>
    </source>
</evidence>
<keyword evidence="2" id="KW-0813">Transport</keyword>
<evidence type="ECO:0000313" key="6">
    <source>
        <dbReference type="EMBL" id="AKU17417.1"/>
    </source>
</evidence>
<keyword evidence="7" id="KW-1185">Reference proteome</keyword>
<dbReference type="GO" id="GO:0006865">
    <property type="term" value="P:amino acid transport"/>
    <property type="evidence" value="ECO:0007669"/>
    <property type="project" value="TreeGrafter"/>
</dbReference>
<dbReference type="SMART" id="SM00062">
    <property type="entry name" value="PBPb"/>
    <property type="match status" value="1"/>
</dbReference>
<sequence length="281" mass="29268">MGRSVRKHAVAGATAALMVVTVSACSDGASPTPATSNGATGNGKITIGISGDLPGLSLKAGASYSGFDIDTANFVAGKLGVPSANITWKVIDQAERVSALTSGEVDLVVSTFSITPERQKEIDFAGPYFVAHQDLLIRRNDEEITGPDTLNDKTLCAAAGTTSADYVKAHYKGHITLHEVPTWGECVRNLANGDVDAVSTDDVLLAGFASLSKYKGELKLIGKGFTDERYGVGMKKGDAARLAKVNTALKEFISSGAWKKSLNDNVTPSGYSIPSAPKVGS</sequence>
<dbReference type="STRING" id="571913.VV02_18820"/>
<dbReference type="CDD" id="cd13690">
    <property type="entry name" value="PBP2_GluB"/>
    <property type="match status" value="1"/>
</dbReference>
<dbReference type="InterPro" id="IPR001638">
    <property type="entry name" value="Solute-binding_3/MltF_N"/>
</dbReference>
<dbReference type="InterPro" id="IPR051455">
    <property type="entry name" value="Bact_solute-bind_prot3"/>
</dbReference>
<dbReference type="PROSITE" id="PS51257">
    <property type="entry name" value="PROKAR_LIPOPROTEIN"/>
    <property type="match status" value="1"/>
</dbReference>
<dbReference type="PANTHER" id="PTHR30085">
    <property type="entry name" value="AMINO ACID ABC TRANSPORTER PERMEASE"/>
    <property type="match status" value="1"/>
</dbReference>
<evidence type="ECO:0000256" key="4">
    <source>
        <dbReference type="SAM" id="SignalP"/>
    </source>
</evidence>
<comment type="similarity">
    <text evidence="1">Belongs to the bacterial solute-binding protein 3 family.</text>
</comment>
<feature type="chain" id="PRO_5039673157" evidence="4">
    <location>
        <begin position="25"/>
        <end position="281"/>
    </location>
</feature>
<dbReference type="SUPFAM" id="SSF53850">
    <property type="entry name" value="Periplasmic binding protein-like II"/>
    <property type="match status" value="1"/>
</dbReference>
<evidence type="ECO:0000313" key="7">
    <source>
        <dbReference type="Proteomes" id="UP000066480"/>
    </source>
</evidence>
<evidence type="ECO:0000256" key="1">
    <source>
        <dbReference type="ARBA" id="ARBA00010333"/>
    </source>
</evidence>
<dbReference type="OrthoDB" id="9807888at2"/>
<accession>A0A0K1JL15</accession>
<dbReference type="PANTHER" id="PTHR30085:SF6">
    <property type="entry name" value="ABC TRANSPORTER GLUTAMINE-BINDING PROTEIN GLNH"/>
    <property type="match status" value="1"/>
</dbReference>
<dbReference type="GO" id="GO:0030288">
    <property type="term" value="C:outer membrane-bounded periplasmic space"/>
    <property type="evidence" value="ECO:0007669"/>
    <property type="project" value="TreeGrafter"/>
</dbReference>
<protein>
    <submittedName>
        <fullName evidence="6">Glutamate-binding protein</fullName>
    </submittedName>
</protein>
<dbReference type="Proteomes" id="UP000066480">
    <property type="component" value="Chromosome"/>
</dbReference>
<proteinExistence type="inferred from homology"/>
<organism evidence="6 7">
    <name type="scientific">Luteipulveratus mongoliensis</name>
    <dbReference type="NCBI Taxonomy" id="571913"/>
    <lineage>
        <taxon>Bacteria</taxon>
        <taxon>Bacillati</taxon>
        <taxon>Actinomycetota</taxon>
        <taxon>Actinomycetes</taxon>
        <taxon>Micrococcales</taxon>
        <taxon>Dermacoccaceae</taxon>
        <taxon>Luteipulveratus</taxon>
    </lineage>
</organism>
<evidence type="ECO:0000256" key="2">
    <source>
        <dbReference type="ARBA" id="ARBA00022448"/>
    </source>
</evidence>
<dbReference type="KEGG" id="lmoi:VV02_18820"/>